<feature type="transmembrane region" description="Helical" evidence="6">
    <location>
        <begin position="117"/>
        <end position="134"/>
    </location>
</feature>
<dbReference type="Proteomes" id="UP001599756">
    <property type="component" value="Unassembled WGS sequence"/>
</dbReference>
<evidence type="ECO:0000313" key="8">
    <source>
        <dbReference type="Proteomes" id="UP001599756"/>
    </source>
</evidence>
<evidence type="ECO:0000313" key="7">
    <source>
        <dbReference type="EMBL" id="MFE1755260.1"/>
    </source>
</evidence>
<keyword evidence="8" id="KW-1185">Reference proteome</keyword>
<feature type="transmembrane region" description="Helical" evidence="6">
    <location>
        <begin position="93"/>
        <end position="111"/>
    </location>
</feature>
<dbReference type="InterPro" id="IPR036259">
    <property type="entry name" value="MFS_trans_sf"/>
</dbReference>
<evidence type="ECO:0000256" key="2">
    <source>
        <dbReference type="ARBA" id="ARBA00022475"/>
    </source>
</evidence>
<dbReference type="CDD" id="cd06173">
    <property type="entry name" value="MFS_MefA_like"/>
    <property type="match status" value="1"/>
</dbReference>
<sequence length="424" mass="42686">MTRTRSRTGRAKEPRGEWAPARVVRDREAGLCLAAVVVSGFGTSALWLASGVWVRDLTGSDGLAALCLLALWAPAPAGPLLGTLADRVRRRPLLIGANLLLAALLLTLLTVRSPARLWVIYAVLFAYGAVGVVHDAAKSALVATAVDPALLGDFNGLRTSATEGMKLLAPLAGAGLYAAYGGPCVALLDAGTFAVAAGLYALLRVREDGPAPLPGSWRERTRAGVRSLREHAGLRALVTAGGATMLCAGVNGALIWAVVDGLGHAPAYAGLLYAVQGAGSVVTGLLSGSALRRLGGPRFAAYGIALTGVAVALRAVPSDAVALGCSAAIGAGLPCVLIAVFTAVQRETPPELLGRVAATADTLVFVPNVAGLALGAGLVAAAGHWVPLVLVGAGLLATAAALRRSPTSAERAAAKPSSDAKPAS</sequence>
<evidence type="ECO:0000256" key="1">
    <source>
        <dbReference type="ARBA" id="ARBA00004651"/>
    </source>
</evidence>
<keyword evidence="2" id="KW-1003">Cell membrane</keyword>
<keyword evidence="5 6" id="KW-0472">Membrane</keyword>
<dbReference type="EMBL" id="JBHYTS010000081">
    <property type="protein sequence ID" value="MFE1755260.1"/>
    <property type="molecule type" value="Genomic_DNA"/>
</dbReference>
<feature type="transmembrane region" description="Helical" evidence="6">
    <location>
        <begin position="236"/>
        <end position="259"/>
    </location>
</feature>
<feature type="transmembrane region" description="Helical" evidence="6">
    <location>
        <begin position="31"/>
        <end position="50"/>
    </location>
</feature>
<proteinExistence type="predicted"/>
<evidence type="ECO:0000256" key="3">
    <source>
        <dbReference type="ARBA" id="ARBA00022692"/>
    </source>
</evidence>
<dbReference type="RefSeq" id="WP_381843188.1">
    <property type="nucleotide sequence ID" value="NZ_JBHYTS010000081.1"/>
</dbReference>
<feature type="transmembrane region" description="Helical" evidence="6">
    <location>
        <begin position="62"/>
        <end position="81"/>
    </location>
</feature>
<comment type="subcellular location">
    <subcellularLocation>
        <location evidence="1">Cell membrane</location>
        <topology evidence="1">Multi-pass membrane protein</topology>
    </subcellularLocation>
</comment>
<feature type="transmembrane region" description="Helical" evidence="6">
    <location>
        <begin position="321"/>
        <end position="344"/>
    </location>
</feature>
<name>A0ABW6HF33_9ACTN</name>
<evidence type="ECO:0000256" key="5">
    <source>
        <dbReference type="ARBA" id="ARBA00023136"/>
    </source>
</evidence>
<dbReference type="SUPFAM" id="SSF103473">
    <property type="entry name" value="MFS general substrate transporter"/>
    <property type="match status" value="1"/>
</dbReference>
<keyword evidence="3 6" id="KW-0812">Transmembrane</keyword>
<feature type="transmembrane region" description="Helical" evidence="6">
    <location>
        <begin position="265"/>
        <end position="287"/>
    </location>
</feature>
<keyword evidence="4 6" id="KW-1133">Transmembrane helix</keyword>
<feature type="transmembrane region" description="Helical" evidence="6">
    <location>
        <begin position="299"/>
        <end position="315"/>
    </location>
</feature>
<dbReference type="InterPro" id="IPR011701">
    <property type="entry name" value="MFS"/>
</dbReference>
<reference evidence="7 8" key="1">
    <citation type="submission" date="2024-09" db="EMBL/GenBank/DDBJ databases">
        <title>The Natural Products Discovery Center: Release of the First 8490 Sequenced Strains for Exploring Actinobacteria Biosynthetic Diversity.</title>
        <authorList>
            <person name="Kalkreuter E."/>
            <person name="Kautsar S.A."/>
            <person name="Yang D."/>
            <person name="Bader C.D."/>
            <person name="Teijaro C.N."/>
            <person name="Fluegel L."/>
            <person name="Davis C.M."/>
            <person name="Simpson J.R."/>
            <person name="Lauterbach L."/>
            <person name="Steele A.D."/>
            <person name="Gui C."/>
            <person name="Meng S."/>
            <person name="Li G."/>
            <person name="Viehrig K."/>
            <person name="Ye F."/>
            <person name="Su P."/>
            <person name="Kiefer A.F."/>
            <person name="Nichols A."/>
            <person name="Cepeda A.J."/>
            <person name="Yan W."/>
            <person name="Fan B."/>
            <person name="Jiang Y."/>
            <person name="Adhikari A."/>
            <person name="Zheng C.-J."/>
            <person name="Schuster L."/>
            <person name="Cowan T.M."/>
            <person name="Smanski M.J."/>
            <person name="Chevrette M.G."/>
            <person name="De Carvalho L.P.S."/>
            <person name="Shen B."/>
        </authorList>
    </citation>
    <scope>NUCLEOTIDE SEQUENCE [LARGE SCALE GENOMIC DNA]</scope>
    <source>
        <strain evidence="7 8">NPDC059500</strain>
    </source>
</reference>
<gene>
    <name evidence="7" type="ORF">ACFW88_32795</name>
</gene>
<dbReference type="PANTHER" id="PTHR23513:SF6">
    <property type="entry name" value="MAJOR FACILITATOR SUPERFAMILY ASSOCIATED DOMAIN-CONTAINING PROTEIN"/>
    <property type="match status" value="1"/>
</dbReference>
<evidence type="ECO:0000256" key="6">
    <source>
        <dbReference type="SAM" id="Phobius"/>
    </source>
</evidence>
<comment type="caution">
    <text evidence="7">The sequence shown here is derived from an EMBL/GenBank/DDBJ whole genome shotgun (WGS) entry which is preliminary data.</text>
</comment>
<accession>A0ABW6HF33</accession>
<dbReference type="Pfam" id="PF07690">
    <property type="entry name" value="MFS_1"/>
    <property type="match status" value="2"/>
</dbReference>
<feature type="transmembrane region" description="Helical" evidence="6">
    <location>
        <begin position="356"/>
        <end position="379"/>
    </location>
</feature>
<dbReference type="PANTHER" id="PTHR23513">
    <property type="entry name" value="INTEGRAL MEMBRANE EFFLUX PROTEIN-RELATED"/>
    <property type="match status" value="1"/>
</dbReference>
<evidence type="ECO:0000256" key="4">
    <source>
        <dbReference type="ARBA" id="ARBA00022989"/>
    </source>
</evidence>
<protein>
    <submittedName>
        <fullName evidence="7">MFS transporter</fullName>
    </submittedName>
</protein>
<dbReference type="Gene3D" id="1.20.1250.20">
    <property type="entry name" value="MFS general substrate transporter like domains"/>
    <property type="match status" value="1"/>
</dbReference>
<organism evidence="7 8">
    <name type="scientific">Streptomyces anandii</name>
    <dbReference type="NCBI Taxonomy" id="285454"/>
    <lineage>
        <taxon>Bacteria</taxon>
        <taxon>Bacillati</taxon>
        <taxon>Actinomycetota</taxon>
        <taxon>Actinomycetes</taxon>
        <taxon>Kitasatosporales</taxon>
        <taxon>Streptomycetaceae</taxon>
        <taxon>Streptomyces</taxon>
    </lineage>
</organism>